<reference evidence="2 3" key="1">
    <citation type="submission" date="2019-12" db="EMBL/GenBank/DDBJ databases">
        <title>complete genome sequences of Pseudomonas otitidis str. WP8-S17-CRE-03 isolated from wastewater treatment plant effluent.</title>
        <authorList>
            <person name="Sekizuka T."/>
            <person name="Itokawa K."/>
            <person name="Yatsu K."/>
            <person name="Inamine Y."/>
            <person name="Kuroda M."/>
        </authorList>
    </citation>
    <scope>NUCLEOTIDE SEQUENCE [LARGE SCALE GENOMIC DNA]</scope>
    <source>
        <strain evidence="2 3">WP8-S17-CRE-03</strain>
    </source>
</reference>
<evidence type="ECO:0000313" key="3">
    <source>
        <dbReference type="Proteomes" id="UP000515591"/>
    </source>
</evidence>
<gene>
    <name evidence="2" type="ORF">WP8S17C03_22760</name>
</gene>
<feature type="domain" description="DUF7210" evidence="1">
    <location>
        <begin position="14"/>
        <end position="50"/>
    </location>
</feature>
<dbReference type="EMBL" id="AP022213">
    <property type="protein sequence ID" value="BBT16227.1"/>
    <property type="molecule type" value="Genomic_DNA"/>
</dbReference>
<dbReference type="Pfam" id="PF23843">
    <property type="entry name" value="DUF7210"/>
    <property type="match status" value="1"/>
</dbReference>
<name>A0A6S5RPH5_9GAMM</name>
<dbReference type="InterPro" id="IPR055634">
    <property type="entry name" value="DUF7210"/>
</dbReference>
<evidence type="ECO:0000259" key="1">
    <source>
        <dbReference type="Pfam" id="PF23843"/>
    </source>
</evidence>
<dbReference type="Proteomes" id="UP000515591">
    <property type="component" value="Chromosome"/>
</dbReference>
<dbReference type="RefSeq" id="WP_182852423.1">
    <property type="nucleotide sequence ID" value="NZ_AP022213.1"/>
</dbReference>
<accession>A0A6S5RPH5</accession>
<proteinExistence type="predicted"/>
<organism evidence="2 3">
    <name type="scientific">Metapseudomonas otitidis</name>
    <dbReference type="NCBI Taxonomy" id="319939"/>
    <lineage>
        <taxon>Bacteria</taxon>
        <taxon>Pseudomonadati</taxon>
        <taxon>Pseudomonadota</taxon>
        <taxon>Gammaproteobacteria</taxon>
        <taxon>Pseudomonadales</taxon>
        <taxon>Pseudomonadaceae</taxon>
        <taxon>Metapseudomonas</taxon>
    </lineage>
</organism>
<dbReference type="AlphaFoldDB" id="A0A6S5RPH5"/>
<sequence length="58" mass="6319">MSTEKAPAAQKLEEVTLAKPHTHEGVDYEVGAVIKVNTADKEWLTQNEIIASKDPGTK</sequence>
<protein>
    <recommendedName>
        <fullName evidence="1">DUF7210 domain-containing protein</fullName>
    </recommendedName>
</protein>
<evidence type="ECO:0000313" key="2">
    <source>
        <dbReference type="EMBL" id="BBT16227.1"/>
    </source>
</evidence>